<dbReference type="RefSeq" id="WP_206369974.1">
    <property type="nucleotide sequence ID" value="NZ_CAWPTM010000029.1"/>
</dbReference>
<organism evidence="1 2">
    <name type="scientific">Vibrio neptunius</name>
    <dbReference type="NCBI Taxonomy" id="170651"/>
    <lineage>
        <taxon>Bacteria</taxon>
        <taxon>Pseudomonadati</taxon>
        <taxon>Pseudomonadota</taxon>
        <taxon>Gammaproteobacteria</taxon>
        <taxon>Vibrionales</taxon>
        <taxon>Vibrionaceae</taxon>
        <taxon>Vibrio</taxon>
    </lineage>
</organism>
<sequence length="99" mass="11172">MVVTIDVSDFSGQPKYMILNGVLDLLLANGNELATEYKWGSNPTGYFAVLKRPIDFELVRANFKLPSSVYLNERFGEIDYGLGTVVIRVTRKKRHDSDS</sequence>
<dbReference type="EMBL" id="JAFHLB010000012">
    <property type="protein sequence ID" value="MBN3578143.1"/>
    <property type="molecule type" value="Genomic_DNA"/>
</dbReference>
<evidence type="ECO:0000313" key="1">
    <source>
        <dbReference type="EMBL" id="MBN3578143.1"/>
    </source>
</evidence>
<comment type="caution">
    <text evidence="1">The sequence shown here is derived from an EMBL/GenBank/DDBJ whole genome shotgun (WGS) entry which is preliminary data.</text>
</comment>
<accession>A0ABS3A160</accession>
<dbReference type="Proteomes" id="UP000779070">
    <property type="component" value="Unassembled WGS sequence"/>
</dbReference>
<gene>
    <name evidence="1" type="ORF">JYA62_10720</name>
</gene>
<evidence type="ECO:0000313" key="2">
    <source>
        <dbReference type="Proteomes" id="UP000779070"/>
    </source>
</evidence>
<reference evidence="1 2" key="1">
    <citation type="submission" date="2021-02" db="EMBL/GenBank/DDBJ databases">
        <title>Draft Genome Sequences of 5 Vibrio neptunius Strains Isolated From of Bivalve Hatcheries.</title>
        <authorList>
            <person name="Galvis F."/>
            <person name="Barja J.L."/>
            <person name="Lemos M.L."/>
            <person name="Balado M."/>
        </authorList>
    </citation>
    <scope>NUCLEOTIDE SEQUENCE [LARGE SCALE GENOMIC DNA]</scope>
    <source>
        <strain evidence="1 2">PP-145.98</strain>
    </source>
</reference>
<keyword evidence="2" id="KW-1185">Reference proteome</keyword>
<name>A0ABS3A160_9VIBR</name>
<proteinExistence type="predicted"/>
<protein>
    <submittedName>
        <fullName evidence="1">Uncharacterized protein</fullName>
    </submittedName>
</protein>